<dbReference type="CDD" id="cd06578">
    <property type="entry name" value="HemD"/>
    <property type="match status" value="1"/>
</dbReference>
<feature type="domain" description="Tetrapyrrole biosynthesis uroporphyrinogen III synthase" evidence="11">
    <location>
        <begin position="47"/>
        <end position="218"/>
    </location>
</feature>
<dbReference type="InterPro" id="IPR039793">
    <property type="entry name" value="UROS/Hem4"/>
</dbReference>
<dbReference type="EMBL" id="BMOI01000006">
    <property type="protein sequence ID" value="GGL00181.1"/>
    <property type="molecule type" value="Genomic_DNA"/>
</dbReference>
<dbReference type="InterPro" id="IPR036108">
    <property type="entry name" value="4pyrrol_syn_uPrphyn_synt_sf"/>
</dbReference>
<evidence type="ECO:0000256" key="2">
    <source>
        <dbReference type="ARBA" id="ARBA00008133"/>
    </source>
</evidence>
<dbReference type="PANTHER" id="PTHR38042">
    <property type="entry name" value="UROPORPHYRINOGEN-III SYNTHASE, CHLOROPLASTIC"/>
    <property type="match status" value="1"/>
</dbReference>
<dbReference type="InterPro" id="IPR003754">
    <property type="entry name" value="4pyrrol_synth_uPrphyn_synth"/>
</dbReference>
<accession>A0A8H9KY95</accession>
<proteinExistence type="inferred from homology"/>
<comment type="similarity">
    <text evidence="2 9">Belongs to the uroporphyrinogen-III synthase family.</text>
</comment>
<name>A0A8H9KY95_9MICO</name>
<reference evidence="12" key="1">
    <citation type="journal article" date="2014" name="Int. J. Syst. Evol. Microbiol.">
        <title>Complete genome sequence of Corynebacterium casei LMG S-19264T (=DSM 44701T), isolated from a smear-ripened cheese.</title>
        <authorList>
            <consortium name="US DOE Joint Genome Institute (JGI-PGF)"/>
            <person name="Walter F."/>
            <person name="Albersmeier A."/>
            <person name="Kalinowski J."/>
            <person name="Ruckert C."/>
        </authorList>
    </citation>
    <scope>NUCLEOTIDE SEQUENCE</scope>
    <source>
        <strain evidence="12">JCM 1480</strain>
    </source>
</reference>
<evidence type="ECO:0000256" key="3">
    <source>
        <dbReference type="ARBA" id="ARBA00013109"/>
    </source>
</evidence>
<evidence type="ECO:0000256" key="10">
    <source>
        <dbReference type="SAM" id="MobiDB-lite"/>
    </source>
</evidence>
<dbReference type="SUPFAM" id="SSF69618">
    <property type="entry name" value="HemD-like"/>
    <property type="match status" value="1"/>
</dbReference>
<dbReference type="PANTHER" id="PTHR38042:SF1">
    <property type="entry name" value="UROPORPHYRINOGEN-III SYNTHASE, CHLOROPLASTIC"/>
    <property type="match status" value="1"/>
</dbReference>
<dbReference type="GO" id="GO:0006782">
    <property type="term" value="P:protoporphyrinogen IX biosynthetic process"/>
    <property type="evidence" value="ECO:0007669"/>
    <property type="project" value="UniProtKB-UniRule"/>
</dbReference>
<evidence type="ECO:0000313" key="12">
    <source>
        <dbReference type="EMBL" id="GGL00181.1"/>
    </source>
</evidence>
<organism evidence="12 13">
    <name type="scientific">Curtobacterium luteum</name>
    <dbReference type="NCBI Taxonomy" id="33881"/>
    <lineage>
        <taxon>Bacteria</taxon>
        <taxon>Bacillati</taxon>
        <taxon>Actinomycetota</taxon>
        <taxon>Actinomycetes</taxon>
        <taxon>Micrococcales</taxon>
        <taxon>Microbacteriaceae</taxon>
        <taxon>Curtobacterium</taxon>
    </lineage>
</organism>
<dbReference type="EC" id="4.2.1.75" evidence="3 9"/>
<evidence type="ECO:0000256" key="9">
    <source>
        <dbReference type="RuleBase" id="RU366031"/>
    </source>
</evidence>
<dbReference type="AlphaFoldDB" id="A0A8H9KY95"/>
<dbReference type="Proteomes" id="UP000648535">
    <property type="component" value="Unassembled WGS sequence"/>
</dbReference>
<evidence type="ECO:0000259" key="11">
    <source>
        <dbReference type="Pfam" id="PF02602"/>
    </source>
</evidence>
<evidence type="ECO:0000256" key="8">
    <source>
        <dbReference type="ARBA" id="ARBA00048617"/>
    </source>
</evidence>
<dbReference type="Pfam" id="PF02602">
    <property type="entry name" value="HEM4"/>
    <property type="match status" value="1"/>
</dbReference>
<comment type="pathway">
    <text evidence="1 9">Porphyrin-containing compound metabolism; protoporphyrin-IX biosynthesis; coproporphyrinogen-III from 5-aminolevulinate: step 3/4.</text>
</comment>
<sequence length="245" mass="24668">MVPLITDAPPEDPAALDAALGRLAGAAGRHVPAPGDGPVPGGAGSTAPWLVVTSATAVRAVAGRAPRLPAGVLVACVGQATARAARQAGWRVDLVPEVESAAGLVSAFPGTTGRVLFPRSELAAPTLVEGLRARGIDVEDVVAYRTVGTGDEPVRLDRVPDAVLVTSGSVASEVARRLAPLDPRTRIACIGPGTAAAAREAGLPVHVVGRSRSAESLLDAVAEALRPEAPEAPEAPETPRSGRSS</sequence>
<evidence type="ECO:0000256" key="6">
    <source>
        <dbReference type="ARBA" id="ARBA00037589"/>
    </source>
</evidence>
<feature type="region of interest" description="Disordered" evidence="10">
    <location>
        <begin position="224"/>
        <end position="245"/>
    </location>
</feature>
<dbReference type="GO" id="GO:0004852">
    <property type="term" value="F:uroporphyrinogen-III synthase activity"/>
    <property type="evidence" value="ECO:0007669"/>
    <property type="project" value="UniProtKB-UniRule"/>
</dbReference>
<evidence type="ECO:0000313" key="13">
    <source>
        <dbReference type="Proteomes" id="UP000648535"/>
    </source>
</evidence>
<dbReference type="UniPathway" id="UPA00251">
    <property type="reaction ID" value="UER00320"/>
</dbReference>
<reference evidence="12" key="2">
    <citation type="submission" date="2020-09" db="EMBL/GenBank/DDBJ databases">
        <authorList>
            <person name="Sun Q."/>
            <person name="Ohkuma M."/>
        </authorList>
    </citation>
    <scope>NUCLEOTIDE SEQUENCE</scope>
    <source>
        <strain evidence="12">JCM 1480</strain>
    </source>
</reference>
<comment type="catalytic activity">
    <reaction evidence="8 9">
        <text>hydroxymethylbilane = uroporphyrinogen III + H2O</text>
        <dbReference type="Rhea" id="RHEA:18965"/>
        <dbReference type="ChEBI" id="CHEBI:15377"/>
        <dbReference type="ChEBI" id="CHEBI:57308"/>
        <dbReference type="ChEBI" id="CHEBI:57845"/>
        <dbReference type="EC" id="4.2.1.75"/>
    </reaction>
</comment>
<dbReference type="Gene3D" id="3.40.50.10090">
    <property type="match status" value="2"/>
</dbReference>
<comment type="function">
    <text evidence="6 9">Catalyzes cyclization of the linear tetrapyrrole, hydroxymethylbilane, to the macrocyclic uroporphyrinogen III.</text>
</comment>
<evidence type="ECO:0000256" key="7">
    <source>
        <dbReference type="ARBA" id="ARBA00040167"/>
    </source>
</evidence>
<evidence type="ECO:0000256" key="1">
    <source>
        <dbReference type="ARBA" id="ARBA00004772"/>
    </source>
</evidence>
<dbReference type="RefSeq" id="WP_175327985.1">
    <property type="nucleotide sequence ID" value="NZ_JABMCD010000059.1"/>
</dbReference>
<protein>
    <recommendedName>
        <fullName evidence="7 9">Uroporphyrinogen-III synthase</fullName>
        <ecNumber evidence="3 9">4.2.1.75</ecNumber>
    </recommendedName>
</protein>
<evidence type="ECO:0000256" key="5">
    <source>
        <dbReference type="ARBA" id="ARBA00023244"/>
    </source>
</evidence>
<gene>
    <name evidence="12" type="ORF">GCM10009769_18020</name>
</gene>
<comment type="caution">
    <text evidence="12">The sequence shown here is derived from an EMBL/GenBank/DDBJ whole genome shotgun (WGS) entry which is preliminary data.</text>
</comment>
<evidence type="ECO:0000256" key="4">
    <source>
        <dbReference type="ARBA" id="ARBA00023239"/>
    </source>
</evidence>
<keyword evidence="4 9" id="KW-0456">Lyase</keyword>
<keyword evidence="5 9" id="KW-0627">Porphyrin biosynthesis</keyword>
<dbReference type="GO" id="GO:0006780">
    <property type="term" value="P:uroporphyrinogen III biosynthetic process"/>
    <property type="evidence" value="ECO:0007669"/>
    <property type="project" value="UniProtKB-UniRule"/>
</dbReference>